<evidence type="ECO:0000256" key="2">
    <source>
        <dbReference type="ARBA" id="ARBA00022801"/>
    </source>
</evidence>
<gene>
    <name evidence="11" type="ORF">GOMPHAMPRED_004011</name>
</gene>
<evidence type="ECO:0000256" key="7">
    <source>
        <dbReference type="RuleBase" id="RU000489"/>
    </source>
</evidence>
<keyword evidence="3" id="KW-0146">Chitin degradation</keyword>
<evidence type="ECO:0000259" key="10">
    <source>
        <dbReference type="PROSITE" id="PS51910"/>
    </source>
</evidence>
<comment type="similarity">
    <text evidence="8">Belongs to the glycosyl hydrolase 18 family.</text>
</comment>
<dbReference type="Proteomes" id="UP000664169">
    <property type="component" value="Unassembled WGS sequence"/>
</dbReference>
<dbReference type="PROSITE" id="PS51910">
    <property type="entry name" value="GH18_2"/>
    <property type="match status" value="1"/>
</dbReference>
<dbReference type="SUPFAM" id="SSF51445">
    <property type="entry name" value="(Trans)glycosidases"/>
    <property type="match status" value="1"/>
</dbReference>
<feature type="signal peptide" evidence="9">
    <location>
        <begin position="1"/>
        <end position="20"/>
    </location>
</feature>
<keyword evidence="6" id="KW-0624">Polysaccharide degradation</keyword>
<protein>
    <recommendedName>
        <fullName evidence="10">GH18 domain-containing protein</fullName>
    </recommendedName>
</protein>
<evidence type="ECO:0000256" key="5">
    <source>
        <dbReference type="ARBA" id="ARBA00023295"/>
    </source>
</evidence>
<dbReference type="AlphaFoldDB" id="A0A8H3FM64"/>
<dbReference type="GO" id="GO:0006032">
    <property type="term" value="P:chitin catabolic process"/>
    <property type="evidence" value="ECO:0007669"/>
    <property type="project" value="UniProtKB-KW"/>
</dbReference>
<keyword evidence="9" id="KW-0732">Signal</keyword>
<keyword evidence="4" id="KW-0119">Carbohydrate metabolism</keyword>
<dbReference type="GO" id="GO:0008843">
    <property type="term" value="F:endochitinase activity"/>
    <property type="evidence" value="ECO:0007669"/>
    <property type="project" value="UniProtKB-EC"/>
</dbReference>
<dbReference type="InterPro" id="IPR001579">
    <property type="entry name" value="Glyco_hydro_18_chit_AS"/>
</dbReference>
<dbReference type="PROSITE" id="PS01095">
    <property type="entry name" value="GH18_1"/>
    <property type="match status" value="1"/>
</dbReference>
<evidence type="ECO:0000313" key="12">
    <source>
        <dbReference type="Proteomes" id="UP000664169"/>
    </source>
</evidence>
<keyword evidence="5 7" id="KW-0326">Glycosidase</keyword>
<dbReference type="OrthoDB" id="73875at2759"/>
<accession>A0A8H3FM64</accession>
<dbReference type="InterPro" id="IPR017853">
    <property type="entry name" value="GH"/>
</dbReference>
<feature type="chain" id="PRO_5034569780" description="GH18 domain-containing protein" evidence="9">
    <location>
        <begin position="21"/>
        <end position="286"/>
    </location>
</feature>
<evidence type="ECO:0000256" key="3">
    <source>
        <dbReference type="ARBA" id="ARBA00023024"/>
    </source>
</evidence>
<evidence type="ECO:0000256" key="9">
    <source>
        <dbReference type="SAM" id="SignalP"/>
    </source>
</evidence>
<sequence length="286" mass="30722">MHFLRLAILTLVGHLSMVLAKKGPITVAYVEVNSNSIDNTARYQLADGSNVFDIAIIFASNLHYNNSHATWYNNPNVQAILDKAAAEIKPLQQKGIKVLLSLLGGGTGKGIANFASAKEAAAFAKKAAYQVHTYGLDGVDFDDEYADYGSNGMPPANAQSFGWFLEALRKELPDKLITLYNIGPAAQYLSEGNATVGGMLNYSWNPYYGSFSPPAIPGLKKKQLGAAAIAIEGTAVDTAKKLATETLQQGYGVYLTYNLANGNQSDYVGAFAQVLYGQSTKYVPFP</sequence>
<dbReference type="InterPro" id="IPR001223">
    <property type="entry name" value="Glyco_hydro18_cat"/>
</dbReference>
<reference evidence="11" key="1">
    <citation type="submission" date="2021-03" db="EMBL/GenBank/DDBJ databases">
        <authorList>
            <person name="Tagirdzhanova G."/>
        </authorList>
    </citation>
    <scope>NUCLEOTIDE SEQUENCE</scope>
</reference>
<evidence type="ECO:0000256" key="6">
    <source>
        <dbReference type="ARBA" id="ARBA00023326"/>
    </source>
</evidence>
<organism evidence="11 12">
    <name type="scientific">Gomphillus americanus</name>
    <dbReference type="NCBI Taxonomy" id="1940652"/>
    <lineage>
        <taxon>Eukaryota</taxon>
        <taxon>Fungi</taxon>
        <taxon>Dikarya</taxon>
        <taxon>Ascomycota</taxon>
        <taxon>Pezizomycotina</taxon>
        <taxon>Lecanoromycetes</taxon>
        <taxon>OSLEUM clade</taxon>
        <taxon>Ostropomycetidae</taxon>
        <taxon>Ostropales</taxon>
        <taxon>Graphidaceae</taxon>
        <taxon>Gomphilloideae</taxon>
        <taxon>Gomphillus</taxon>
    </lineage>
</organism>
<keyword evidence="12" id="KW-1185">Reference proteome</keyword>
<dbReference type="InterPro" id="IPR054861">
    <property type="entry name" value="Endoglyc_H"/>
</dbReference>
<keyword evidence="2 7" id="KW-0378">Hydrolase</keyword>
<name>A0A8H3FM64_9LECA</name>
<dbReference type="Pfam" id="PF00704">
    <property type="entry name" value="Glyco_hydro_18"/>
    <property type="match status" value="1"/>
</dbReference>
<evidence type="ECO:0000313" key="11">
    <source>
        <dbReference type="EMBL" id="CAF9925919.1"/>
    </source>
</evidence>
<dbReference type="EMBL" id="CAJPDQ010000024">
    <property type="protein sequence ID" value="CAF9925919.1"/>
    <property type="molecule type" value="Genomic_DNA"/>
</dbReference>
<comment type="caution">
    <text evidence="11">The sequence shown here is derived from an EMBL/GenBank/DDBJ whole genome shotgun (WGS) entry which is preliminary data.</text>
</comment>
<comment type="catalytic activity">
    <reaction evidence="1">
        <text>Random endo-hydrolysis of N-acetyl-beta-D-glucosaminide (1-&gt;4)-beta-linkages in chitin and chitodextrins.</text>
        <dbReference type="EC" id="3.2.1.14"/>
    </reaction>
</comment>
<proteinExistence type="inferred from homology"/>
<evidence type="ECO:0000256" key="4">
    <source>
        <dbReference type="ARBA" id="ARBA00023277"/>
    </source>
</evidence>
<feature type="domain" description="GH18" evidence="10">
    <location>
        <begin position="24"/>
        <end position="278"/>
    </location>
</feature>
<dbReference type="NCBIfam" id="NF045482">
    <property type="entry name" value="Endoglyc_H"/>
    <property type="match status" value="1"/>
</dbReference>
<dbReference type="Gene3D" id="3.20.20.80">
    <property type="entry name" value="Glycosidases"/>
    <property type="match status" value="1"/>
</dbReference>
<evidence type="ECO:0000256" key="8">
    <source>
        <dbReference type="RuleBase" id="RU004453"/>
    </source>
</evidence>
<dbReference type="GO" id="GO:0000272">
    <property type="term" value="P:polysaccharide catabolic process"/>
    <property type="evidence" value="ECO:0007669"/>
    <property type="project" value="UniProtKB-KW"/>
</dbReference>
<evidence type="ECO:0000256" key="1">
    <source>
        <dbReference type="ARBA" id="ARBA00000822"/>
    </source>
</evidence>